<dbReference type="Proteomes" id="UP000803884">
    <property type="component" value="Unassembled WGS sequence"/>
</dbReference>
<feature type="compositionally biased region" description="Basic and acidic residues" evidence="4">
    <location>
        <begin position="135"/>
        <end position="148"/>
    </location>
</feature>
<reference evidence="7 8" key="1">
    <citation type="journal article" date="2020" name="Microbiol. Resour. Announc.">
        <title>Draft Genome Sequence of a Cladosporium Species Isolated from the Mesophotic Ascidian Didemnum maculosum.</title>
        <authorList>
            <person name="Gioti A."/>
            <person name="Siaperas R."/>
            <person name="Nikolaivits E."/>
            <person name="Le Goff G."/>
            <person name="Ouazzani J."/>
            <person name="Kotoulas G."/>
            <person name="Topakas E."/>
        </authorList>
    </citation>
    <scope>NUCLEOTIDE SEQUENCE [LARGE SCALE GENOMIC DNA]</scope>
    <source>
        <strain evidence="7 8">TM138-S3</strain>
    </source>
</reference>
<evidence type="ECO:0000259" key="6">
    <source>
        <dbReference type="PROSITE" id="PS51826"/>
    </source>
</evidence>
<evidence type="ECO:0000256" key="1">
    <source>
        <dbReference type="ARBA" id="ARBA00007317"/>
    </source>
</evidence>
<dbReference type="InterPro" id="IPR004167">
    <property type="entry name" value="PSBD"/>
</dbReference>
<dbReference type="FunFam" id="2.40.50.100:FF:000010">
    <property type="entry name" value="Acetyltransferase component of pyruvate dehydrogenase complex"/>
    <property type="match status" value="1"/>
</dbReference>
<feature type="region of interest" description="Disordered" evidence="4">
    <location>
        <begin position="238"/>
        <end position="259"/>
    </location>
</feature>
<dbReference type="InterPro" id="IPR011053">
    <property type="entry name" value="Single_hybrid_motif"/>
</dbReference>
<dbReference type="PROSITE" id="PS50968">
    <property type="entry name" value="BIOTINYL_LIPOYL"/>
    <property type="match status" value="1"/>
</dbReference>
<dbReference type="GeneID" id="96004751"/>
<dbReference type="PROSITE" id="PS00189">
    <property type="entry name" value="LIPOYL"/>
    <property type="match status" value="1"/>
</dbReference>
<keyword evidence="3" id="KW-0809">Transit peptide</keyword>
<feature type="region of interest" description="Disordered" evidence="4">
    <location>
        <begin position="116"/>
        <end position="169"/>
    </location>
</feature>
<protein>
    <submittedName>
        <fullName evidence="7">Uncharacterized protein</fullName>
    </submittedName>
</protein>
<feature type="domain" description="Lipoyl-binding" evidence="5">
    <location>
        <begin position="37"/>
        <end position="113"/>
    </location>
</feature>
<keyword evidence="2" id="KW-0450">Lipoyl</keyword>
<dbReference type="Pfam" id="PF00364">
    <property type="entry name" value="Biotin_lipoyl"/>
    <property type="match status" value="1"/>
</dbReference>
<comment type="similarity">
    <text evidence="1">Belongs to the 2-oxoacid dehydrogenase family.</text>
</comment>
<dbReference type="InterPro" id="IPR003016">
    <property type="entry name" value="2-oxoA_DH_lipoyl-BS"/>
</dbReference>
<sequence>MAGLVNTARLSARVAGRYANNHVARRGFMASAADRAAQNFSMPALSPTMTEGNIASWKIKEGESFSAGDVLLEIETDKATMDVEAQDDGIMVKIMQGNESKGVKVGERIAVTAEEGDDINSLEIPAESNAPAKAEAPKAKQEEKKPEPSKPAADAGAAQKTQGGKAQKQKYPLYPAVQHLLMQNGLPKEEADKIPASGPNGRLLKGDVLAYLGKIAKDYPSESAARFTKLSHLDLSNIQLASPPPPPKAEDKPAPAAAAPIPELPKETEIALPISLSAVIATQKRVQDALGISLPLSTFVARATELANESLPASKNQKPTADDLFNSVLGLDAVSRSTRGDYLPNITALGPVPFAAPARAASKPDIIDLLSGSKASKPAPRTVRPGAMGVATAGPNVFSVSAKSGEEKRAMEFLERMKVVLEQDPGRLVL</sequence>
<dbReference type="PANTHER" id="PTHR23151:SF82">
    <property type="entry name" value="PYRUVATE DEHYDROGENASE COMPLEX PROTEIN X COMPONENT, MITOCHONDRIAL"/>
    <property type="match status" value="1"/>
</dbReference>
<dbReference type="AlphaFoldDB" id="A0AB34KT08"/>
<dbReference type="SUPFAM" id="SSF51230">
    <property type="entry name" value="Single hybrid motif"/>
    <property type="match status" value="1"/>
</dbReference>
<evidence type="ECO:0000256" key="3">
    <source>
        <dbReference type="ARBA" id="ARBA00022946"/>
    </source>
</evidence>
<dbReference type="InterPro" id="IPR000089">
    <property type="entry name" value="Biotin_lipoyl"/>
</dbReference>
<dbReference type="Gene3D" id="4.10.320.10">
    <property type="entry name" value="E3-binding domain"/>
    <property type="match status" value="1"/>
</dbReference>
<dbReference type="PANTHER" id="PTHR23151">
    <property type="entry name" value="DIHYDROLIPOAMIDE ACETYL/SUCCINYL-TRANSFERASE-RELATED"/>
    <property type="match status" value="1"/>
</dbReference>
<dbReference type="InterPro" id="IPR045257">
    <property type="entry name" value="E2/Pdx1"/>
</dbReference>
<gene>
    <name evidence="7" type="ORF">WHR41_03307</name>
</gene>
<evidence type="ECO:0000256" key="2">
    <source>
        <dbReference type="ARBA" id="ARBA00022823"/>
    </source>
</evidence>
<dbReference type="CDD" id="cd06849">
    <property type="entry name" value="lipoyl_domain"/>
    <property type="match status" value="1"/>
</dbReference>
<dbReference type="GO" id="GO:0045254">
    <property type="term" value="C:pyruvate dehydrogenase complex"/>
    <property type="evidence" value="ECO:0007669"/>
    <property type="project" value="InterPro"/>
</dbReference>
<comment type="caution">
    <text evidence="7">The sequence shown here is derived from an EMBL/GenBank/DDBJ whole genome shotgun (WGS) entry which is preliminary data.</text>
</comment>
<evidence type="ECO:0000256" key="4">
    <source>
        <dbReference type="SAM" id="MobiDB-lite"/>
    </source>
</evidence>
<dbReference type="InterPro" id="IPR036625">
    <property type="entry name" value="E3-bd_dom_sf"/>
</dbReference>
<evidence type="ECO:0000259" key="5">
    <source>
        <dbReference type="PROSITE" id="PS50968"/>
    </source>
</evidence>
<evidence type="ECO:0000313" key="7">
    <source>
        <dbReference type="EMBL" id="KAL1587970.1"/>
    </source>
</evidence>
<feature type="domain" description="Peripheral subunit-binding (PSBD)" evidence="6">
    <location>
        <begin position="172"/>
        <end position="212"/>
    </location>
</feature>
<accession>A0AB34KT08</accession>
<feature type="compositionally biased region" description="Low complexity" evidence="4">
    <location>
        <begin position="125"/>
        <end position="134"/>
    </location>
</feature>
<feature type="compositionally biased region" description="Low complexity" evidence="4">
    <location>
        <begin position="150"/>
        <end position="169"/>
    </location>
</feature>
<dbReference type="GO" id="GO:0004742">
    <property type="term" value="F:dihydrolipoyllysine-residue acetyltransferase activity"/>
    <property type="evidence" value="ECO:0007669"/>
    <property type="project" value="TreeGrafter"/>
</dbReference>
<dbReference type="GO" id="GO:0006086">
    <property type="term" value="P:pyruvate decarboxylation to acetyl-CoA"/>
    <property type="evidence" value="ECO:0007669"/>
    <property type="project" value="InterPro"/>
</dbReference>
<dbReference type="PROSITE" id="PS51826">
    <property type="entry name" value="PSBD"/>
    <property type="match status" value="1"/>
</dbReference>
<organism evidence="7 8">
    <name type="scientific">Cladosporium halotolerans</name>
    <dbReference type="NCBI Taxonomy" id="1052096"/>
    <lineage>
        <taxon>Eukaryota</taxon>
        <taxon>Fungi</taxon>
        <taxon>Dikarya</taxon>
        <taxon>Ascomycota</taxon>
        <taxon>Pezizomycotina</taxon>
        <taxon>Dothideomycetes</taxon>
        <taxon>Dothideomycetidae</taxon>
        <taxon>Cladosporiales</taxon>
        <taxon>Cladosporiaceae</taxon>
        <taxon>Cladosporium</taxon>
    </lineage>
</organism>
<proteinExistence type="inferred from homology"/>
<keyword evidence="8" id="KW-1185">Reference proteome</keyword>
<dbReference type="EMBL" id="JAAQHG020000008">
    <property type="protein sequence ID" value="KAL1587970.1"/>
    <property type="molecule type" value="Genomic_DNA"/>
</dbReference>
<dbReference type="Gene3D" id="2.40.50.100">
    <property type="match status" value="1"/>
</dbReference>
<name>A0AB34KT08_9PEZI</name>
<dbReference type="SUPFAM" id="SSF47005">
    <property type="entry name" value="Peripheral subunit-binding domain of 2-oxo acid dehydrogenase complex"/>
    <property type="match status" value="1"/>
</dbReference>
<dbReference type="RefSeq" id="XP_069231075.1">
    <property type="nucleotide sequence ID" value="XM_069371913.1"/>
</dbReference>
<evidence type="ECO:0000313" key="8">
    <source>
        <dbReference type="Proteomes" id="UP000803884"/>
    </source>
</evidence>
<dbReference type="Pfam" id="PF02817">
    <property type="entry name" value="E3_binding"/>
    <property type="match status" value="1"/>
</dbReference>